<dbReference type="Proteomes" id="UP000077755">
    <property type="component" value="Chromosome 8"/>
</dbReference>
<name>A0A166DFZ1_DAUCS</name>
<gene>
    <name evidence="1" type="ORF">DCAR_0831315</name>
</gene>
<reference evidence="1" key="2">
    <citation type="submission" date="2022-03" db="EMBL/GenBank/DDBJ databases">
        <title>Draft title - Genomic analysis of global carrot germplasm unveils the trajectory of domestication and the origin of high carotenoid orange carrot.</title>
        <authorList>
            <person name="Iorizzo M."/>
            <person name="Ellison S."/>
            <person name="Senalik D."/>
            <person name="Macko-Podgorni A."/>
            <person name="Grzebelus D."/>
            <person name="Bostan H."/>
            <person name="Rolling W."/>
            <person name="Curaba J."/>
            <person name="Simon P."/>
        </authorList>
    </citation>
    <scope>NUCLEOTIDE SEQUENCE</scope>
    <source>
        <tissue evidence="1">Leaf</tissue>
    </source>
</reference>
<proteinExistence type="predicted"/>
<keyword evidence="2" id="KW-1185">Reference proteome</keyword>
<dbReference type="AlphaFoldDB" id="A0A166DFZ1"/>
<accession>A0A166DFZ1</accession>
<dbReference type="EMBL" id="CP093350">
    <property type="protein sequence ID" value="WOH11822.1"/>
    <property type="molecule type" value="Genomic_DNA"/>
</dbReference>
<dbReference type="Gramene" id="KZM84478">
    <property type="protein sequence ID" value="KZM84478"/>
    <property type="gene ID" value="DCAR_028100"/>
</dbReference>
<evidence type="ECO:0000313" key="1">
    <source>
        <dbReference type="EMBL" id="WOH11822.1"/>
    </source>
</evidence>
<evidence type="ECO:0000313" key="2">
    <source>
        <dbReference type="Proteomes" id="UP000077755"/>
    </source>
</evidence>
<organism evidence="1 2">
    <name type="scientific">Daucus carota subsp. sativus</name>
    <name type="common">Carrot</name>
    <dbReference type="NCBI Taxonomy" id="79200"/>
    <lineage>
        <taxon>Eukaryota</taxon>
        <taxon>Viridiplantae</taxon>
        <taxon>Streptophyta</taxon>
        <taxon>Embryophyta</taxon>
        <taxon>Tracheophyta</taxon>
        <taxon>Spermatophyta</taxon>
        <taxon>Magnoliopsida</taxon>
        <taxon>eudicotyledons</taxon>
        <taxon>Gunneridae</taxon>
        <taxon>Pentapetalae</taxon>
        <taxon>asterids</taxon>
        <taxon>campanulids</taxon>
        <taxon>Apiales</taxon>
        <taxon>Apiaceae</taxon>
        <taxon>Apioideae</taxon>
        <taxon>Scandiceae</taxon>
        <taxon>Daucinae</taxon>
        <taxon>Daucus</taxon>
        <taxon>Daucus sect. Daucus</taxon>
    </lineage>
</organism>
<dbReference type="Gramene" id="KZN05211">
    <property type="protein sequence ID" value="KZN05211"/>
    <property type="gene ID" value="DCAR_006048"/>
</dbReference>
<sequence length="133" mass="15334">MIYSQCPQREDNLPTFIRRNNLYLSSKTTLLISGSVSDVLDVYMNKYISSGADAIEDEATEKRRIRMTEKRVRVFPPVLSSLNRNGRPRFGLETVRKEGRLQIWVVPNRFSEVVRTLNCGDRVSMELLETGVH</sequence>
<protein>
    <submittedName>
        <fullName evidence="1">Uncharacterized protein</fullName>
    </submittedName>
</protein>
<reference evidence="1" key="1">
    <citation type="journal article" date="2016" name="Nat. Genet.">
        <title>A high-quality carrot genome assembly provides new insights into carotenoid accumulation and asterid genome evolution.</title>
        <authorList>
            <person name="Iorizzo M."/>
            <person name="Ellison S."/>
            <person name="Senalik D."/>
            <person name="Zeng P."/>
            <person name="Satapoomin P."/>
            <person name="Huang J."/>
            <person name="Bowman M."/>
            <person name="Iovene M."/>
            <person name="Sanseverino W."/>
            <person name="Cavagnaro P."/>
            <person name="Yildiz M."/>
            <person name="Macko-Podgorni A."/>
            <person name="Moranska E."/>
            <person name="Grzebelus E."/>
            <person name="Grzebelus D."/>
            <person name="Ashrafi H."/>
            <person name="Zheng Z."/>
            <person name="Cheng S."/>
            <person name="Spooner D."/>
            <person name="Van Deynze A."/>
            <person name="Simon P."/>
        </authorList>
    </citation>
    <scope>NUCLEOTIDE SEQUENCE</scope>
    <source>
        <tissue evidence="1">Leaf</tissue>
    </source>
</reference>